<reference evidence="1 2" key="1">
    <citation type="submission" date="2020-03" db="EMBL/GenBank/DDBJ databases">
        <authorList>
            <person name="Wang L."/>
            <person name="He N."/>
            <person name="Li Y."/>
            <person name="Fang Y."/>
            <person name="Zhang F."/>
        </authorList>
    </citation>
    <scope>NUCLEOTIDE SEQUENCE [LARGE SCALE GENOMIC DNA]</scope>
    <source>
        <strain evidence="2">hsmgli-8</strain>
    </source>
</reference>
<proteinExistence type="predicted"/>
<name>A0ABX0YHY0_9PSED</name>
<dbReference type="RefSeq" id="WP_168085620.1">
    <property type="nucleotide sequence ID" value="NZ_JAAVJI010000015.1"/>
</dbReference>
<sequence>MPRIVFHCASLYTNPQVLPNVEVTESVEQLLDLHSYIFSTGEPIYRDERVYDAHIQPGLQVWQLLFESHGDFLSRDNIRLLQIALDQARPLTTAITAQATIQGTLGPFRQNSSNELKNYRDWHSHVRKSLATEPQESHAFCDDFRMAFPRLKFSEAFPNCINTFDGGYKRHSIALVHCLSALNDHWDWDGGDLTQYLRAFSAQSNTPTTQEGSGARKPVLTFSFKISDGRSERVLCEPHMKLSRSDVAGDDKFYFHRIYFYPRSHINFQAKLLVGHAGEHL</sequence>
<gene>
    <name evidence="1" type="ORF">HBH25_19555</name>
</gene>
<accession>A0ABX0YHY0</accession>
<evidence type="ECO:0000313" key="1">
    <source>
        <dbReference type="EMBL" id="NJP03045.1"/>
    </source>
</evidence>
<dbReference type="Proteomes" id="UP000746535">
    <property type="component" value="Unassembled WGS sequence"/>
</dbReference>
<organism evidence="1 2">
    <name type="scientific">Pseudomonas quercus</name>
    <dbReference type="NCBI Taxonomy" id="2722792"/>
    <lineage>
        <taxon>Bacteria</taxon>
        <taxon>Pseudomonadati</taxon>
        <taxon>Pseudomonadota</taxon>
        <taxon>Gammaproteobacteria</taxon>
        <taxon>Pseudomonadales</taxon>
        <taxon>Pseudomonadaceae</taxon>
        <taxon>Pseudomonas</taxon>
    </lineage>
</organism>
<keyword evidence="2" id="KW-1185">Reference proteome</keyword>
<dbReference type="EMBL" id="JAAVJI010000015">
    <property type="protein sequence ID" value="NJP03045.1"/>
    <property type="molecule type" value="Genomic_DNA"/>
</dbReference>
<protein>
    <submittedName>
        <fullName evidence="1">Uncharacterized protein</fullName>
    </submittedName>
</protein>
<comment type="caution">
    <text evidence="1">The sequence shown here is derived from an EMBL/GenBank/DDBJ whole genome shotgun (WGS) entry which is preliminary data.</text>
</comment>
<evidence type="ECO:0000313" key="2">
    <source>
        <dbReference type="Proteomes" id="UP000746535"/>
    </source>
</evidence>